<dbReference type="HOGENOM" id="CLU_000604_1_22_0"/>
<dbReference type="PANTHER" id="PTHR42781:SF4">
    <property type="entry name" value="SPERMIDINE_PUTRESCINE IMPORT ATP-BINDING PROTEIN POTA"/>
    <property type="match status" value="1"/>
</dbReference>
<proteinExistence type="predicted"/>
<gene>
    <name evidence="5" type="ordered locus">Psta_3294</name>
</gene>
<dbReference type="InterPro" id="IPR050093">
    <property type="entry name" value="ABC_SmlMolc_Importer"/>
</dbReference>
<dbReference type="Proteomes" id="UP000001887">
    <property type="component" value="Chromosome"/>
</dbReference>
<dbReference type="eggNOG" id="COG1125">
    <property type="taxonomic scope" value="Bacteria"/>
</dbReference>
<dbReference type="KEGG" id="psl:Psta_3294"/>
<organism evidence="5 6">
    <name type="scientific">Pirellula staleyi (strain ATCC 27377 / DSM 6068 / ICPB 4128)</name>
    <name type="common">Pirella staleyi</name>
    <dbReference type="NCBI Taxonomy" id="530564"/>
    <lineage>
        <taxon>Bacteria</taxon>
        <taxon>Pseudomonadati</taxon>
        <taxon>Planctomycetota</taxon>
        <taxon>Planctomycetia</taxon>
        <taxon>Pirellulales</taxon>
        <taxon>Pirellulaceae</taxon>
        <taxon>Pirellula</taxon>
    </lineage>
</organism>
<keyword evidence="6" id="KW-1185">Reference proteome</keyword>
<keyword evidence="1" id="KW-0813">Transport</keyword>
<dbReference type="PROSITE" id="PS50893">
    <property type="entry name" value="ABC_TRANSPORTER_2"/>
    <property type="match status" value="1"/>
</dbReference>
<name>D2QXB8_PIRSD</name>
<keyword evidence="2" id="KW-0547">Nucleotide-binding</keyword>
<dbReference type="GO" id="GO:0015697">
    <property type="term" value="P:quaternary ammonium group transport"/>
    <property type="evidence" value="ECO:0007669"/>
    <property type="project" value="UniProtKB-ARBA"/>
</dbReference>
<evidence type="ECO:0000259" key="4">
    <source>
        <dbReference type="PROSITE" id="PS50893"/>
    </source>
</evidence>
<sequence precursor="true">MIELKNVAKSFAGTQVLQPTSLKLTPGKCTVLIGPSGCGKSTILRLMIGLILPDEGEVYFDGQVLTAKNLLTFRRRMGYVIQDGGLFPHLSARDNTSLLARHLGWDKSKANSRVEELADLTRLPKVALDKFPAQLSGGQRQRVGIMRALMLDPAVILLDEPMGALDPLVRYDLQEDLRKIFQTLHKTVVIVTHDMGEAGFFGDEVLLLGGGRIVQRGTLDDLIKTPSDEFVSRFVRSQRLPEIASTGAPSP</sequence>
<dbReference type="InterPro" id="IPR003439">
    <property type="entry name" value="ABC_transporter-like_ATP-bd"/>
</dbReference>
<dbReference type="InterPro" id="IPR027417">
    <property type="entry name" value="P-loop_NTPase"/>
</dbReference>
<dbReference type="FunFam" id="3.40.50.300:FF:000425">
    <property type="entry name" value="Probable ABC transporter, ATP-binding subunit"/>
    <property type="match status" value="1"/>
</dbReference>
<evidence type="ECO:0000256" key="1">
    <source>
        <dbReference type="ARBA" id="ARBA00022448"/>
    </source>
</evidence>
<accession>D2QXB8</accession>
<dbReference type="GO" id="GO:0016887">
    <property type="term" value="F:ATP hydrolysis activity"/>
    <property type="evidence" value="ECO:0007669"/>
    <property type="project" value="InterPro"/>
</dbReference>
<keyword evidence="3" id="KW-0067">ATP-binding</keyword>
<dbReference type="GO" id="GO:0005524">
    <property type="term" value="F:ATP binding"/>
    <property type="evidence" value="ECO:0007669"/>
    <property type="project" value="UniProtKB-KW"/>
</dbReference>
<feature type="domain" description="ABC transporter" evidence="4">
    <location>
        <begin position="2"/>
        <end position="235"/>
    </location>
</feature>
<dbReference type="EMBL" id="CP001848">
    <property type="protein sequence ID" value="ADB17958.1"/>
    <property type="molecule type" value="Genomic_DNA"/>
</dbReference>
<protein>
    <submittedName>
        <fullName evidence="5">ABC transporter related protein</fullName>
    </submittedName>
</protein>
<dbReference type="SMART" id="SM00382">
    <property type="entry name" value="AAA"/>
    <property type="match status" value="1"/>
</dbReference>
<dbReference type="AlphaFoldDB" id="D2QXB8"/>
<dbReference type="Pfam" id="PF00005">
    <property type="entry name" value="ABC_tran"/>
    <property type="match status" value="1"/>
</dbReference>
<evidence type="ECO:0000313" key="5">
    <source>
        <dbReference type="EMBL" id="ADB17958.1"/>
    </source>
</evidence>
<evidence type="ECO:0000313" key="6">
    <source>
        <dbReference type="Proteomes" id="UP000001887"/>
    </source>
</evidence>
<dbReference type="SUPFAM" id="SSF52540">
    <property type="entry name" value="P-loop containing nucleoside triphosphate hydrolases"/>
    <property type="match status" value="1"/>
</dbReference>
<dbReference type="OrthoDB" id="9804199at2"/>
<dbReference type="Gene3D" id="3.40.50.300">
    <property type="entry name" value="P-loop containing nucleotide triphosphate hydrolases"/>
    <property type="match status" value="1"/>
</dbReference>
<evidence type="ECO:0000256" key="2">
    <source>
        <dbReference type="ARBA" id="ARBA00022741"/>
    </source>
</evidence>
<reference evidence="5 6" key="1">
    <citation type="journal article" date="2009" name="Stand. Genomic Sci.">
        <title>Complete genome sequence of Pirellula staleyi type strain (ATCC 27377).</title>
        <authorList>
            <person name="Clum A."/>
            <person name="Tindall B.J."/>
            <person name="Sikorski J."/>
            <person name="Ivanova N."/>
            <person name="Mavrommatis K."/>
            <person name="Lucas S."/>
            <person name="Glavina del Rio T."/>
            <person name="Nolan M."/>
            <person name="Chen F."/>
            <person name="Tice H."/>
            <person name="Pitluck S."/>
            <person name="Cheng J.F."/>
            <person name="Chertkov O."/>
            <person name="Brettin T."/>
            <person name="Han C."/>
            <person name="Detter J.C."/>
            <person name="Kuske C."/>
            <person name="Bruce D."/>
            <person name="Goodwin L."/>
            <person name="Ovchinikova G."/>
            <person name="Pati A."/>
            <person name="Mikhailova N."/>
            <person name="Chen A."/>
            <person name="Palaniappan K."/>
            <person name="Land M."/>
            <person name="Hauser L."/>
            <person name="Chang Y.J."/>
            <person name="Jeffries C.D."/>
            <person name="Chain P."/>
            <person name="Rohde M."/>
            <person name="Goker M."/>
            <person name="Bristow J."/>
            <person name="Eisen J.A."/>
            <person name="Markowitz V."/>
            <person name="Hugenholtz P."/>
            <person name="Kyrpides N.C."/>
            <person name="Klenk H.P."/>
            <person name="Lapidus A."/>
        </authorList>
    </citation>
    <scope>NUCLEOTIDE SEQUENCE [LARGE SCALE GENOMIC DNA]</scope>
    <source>
        <strain evidence="6">ATCC 27377 / DSM 6068 / ICPB 4128</strain>
    </source>
</reference>
<dbReference type="STRING" id="530564.Psta_3294"/>
<evidence type="ECO:0000256" key="3">
    <source>
        <dbReference type="ARBA" id="ARBA00022840"/>
    </source>
</evidence>
<dbReference type="InterPro" id="IPR003593">
    <property type="entry name" value="AAA+_ATPase"/>
</dbReference>
<dbReference type="PANTHER" id="PTHR42781">
    <property type="entry name" value="SPERMIDINE/PUTRESCINE IMPORT ATP-BINDING PROTEIN POTA"/>
    <property type="match status" value="1"/>
</dbReference>